<comment type="caution">
    <text evidence="6">The sequence shown here is derived from an EMBL/GenBank/DDBJ whole genome shotgun (WGS) entry which is preliminary data.</text>
</comment>
<evidence type="ECO:0000256" key="5">
    <source>
        <dbReference type="HAMAP-Rule" id="MF_00291"/>
    </source>
</evidence>
<dbReference type="Gene3D" id="3.40.50.10490">
    <property type="entry name" value="Glucose-6-phosphate isomerase like protein, domain 1"/>
    <property type="match status" value="1"/>
</dbReference>
<proteinExistence type="inferred from homology"/>
<dbReference type="Proteomes" id="UP000034316">
    <property type="component" value="Unassembled WGS sequence"/>
</dbReference>
<dbReference type="PANTHER" id="PTHR12534">
    <property type="entry name" value="30S RIBOSOMAL PROTEIN S2 PROKARYOTIC AND ORGANELLAR"/>
    <property type="match status" value="1"/>
</dbReference>
<evidence type="ECO:0000256" key="2">
    <source>
        <dbReference type="ARBA" id="ARBA00022980"/>
    </source>
</evidence>
<dbReference type="PATRIC" id="fig|1618333.3.peg.459"/>
<dbReference type="InterPro" id="IPR023591">
    <property type="entry name" value="Ribosomal_uS2_flav_dom_sf"/>
</dbReference>
<dbReference type="PRINTS" id="PR00395">
    <property type="entry name" value="RIBOSOMALS2"/>
</dbReference>
<comment type="similarity">
    <text evidence="1 5">Belongs to the universal ribosomal protein uS2 family.</text>
</comment>
<dbReference type="GO" id="GO:0022627">
    <property type="term" value="C:cytosolic small ribosomal subunit"/>
    <property type="evidence" value="ECO:0007669"/>
    <property type="project" value="TreeGrafter"/>
</dbReference>
<protein>
    <recommendedName>
        <fullName evidence="4 5">Small ribosomal subunit protein uS2</fullName>
    </recommendedName>
</protein>
<evidence type="ECO:0000313" key="6">
    <source>
        <dbReference type="EMBL" id="KKP88384.1"/>
    </source>
</evidence>
<dbReference type="Pfam" id="PF00318">
    <property type="entry name" value="Ribosomal_S2"/>
    <property type="match status" value="1"/>
</dbReference>
<dbReference type="CDD" id="cd01425">
    <property type="entry name" value="RPS2"/>
    <property type="match status" value="1"/>
</dbReference>
<dbReference type="SUPFAM" id="SSF52313">
    <property type="entry name" value="Ribosomal protein S2"/>
    <property type="match status" value="1"/>
</dbReference>
<dbReference type="InterPro" id="IPR018130">
    <property type="entry name" value="Ribosomal_uS2_CS"/>
</dbReference>
<accession>A0A0G0D288</accession>
<name>A0A0G0D288_9BACT</name>
<dbReference type="HAMAP" id="MF_00291_B">
    <property type="entry name" value="Ribosomal_uS2_B"/>
    <property type="match status" value="1"/>
</dbReference>
<reference evidence="6 7" key="1">
    <citation type="journal article" date="2015" name="Nature">
        <title>rRNA introns, odd ribosomes, and small enigmatic genomes across a large radiation of phyla.</title>
        <authorList>
            <person name="Brown C.T."/>
            <person name="Hug L.A."/>
            <person name="Thomas B.C."/>
            <person name="Sharon I."/>
            <person name="Castelle C.J."/>
            <person name="Singh A."/>
            <person name="Wilkins M.J."/>
            <person name="Williams K.H."/>
            <person name="Banfield J.F."/>
        </authorList>
    </citation>
    <scope>NUCLEOTIDE SEQUENCE [LARGE SCALE GENOMIC DNA]</scope>
</reference>
<evidence type="ECO:0000256" key="1">
    <source>
        <dbReference type="ARBA" id="ARBA00006242"/>
    </source>
</evidence>
<dbReference type="AlphaFoldDB" id="A0A0G0D288"/>
<dbReference type="InterPro" id="IPR001865">
    <property type="entry name" value="Ribosomal_uS2"/>
</dbReference>
<dbReference type="GO" id="GO:0006412">
    <property type="term" value="P:translation"/>
    <property type="evidence" value="ECO:0007669"/>
    <property type="project" value="UniProtKB-UniRule"/>
</dbReference>
<dbReference type="PROSITE" id="PS00962">
    <property type="entry name" value="RIBOSOMAL_S2_1"/>
    <property type="match status" value="1"/>
</dbReference>
<dbReference type="InterPro" id="IPR005706">
    <property type="entry name" value="Ribosomal_uS2_bac/mit/plastid"/>
</dbReference>
<sequence length="223" mass="25560">MSKNTPNLEEMLKAGVHFGHQKAHSHPKSKKFVHSTVDKVQIINLEKTTDQLEEFITRLKELKKENKNVLWVGTKVQIRDFVANIAKKLNHNFIVKKWLPGLLTNLDSFKANLKTFNGMLEQKESESYQELNNKEKITFDKKLKNLSDLYEGVRNLSVLPDVMILCDPSIEVNPYKEAQMLGIQAWAIGDTSSDPSDFEIFVPCNDDGKKSLQLIFDTIEKNI</sequence>
<dbReference type="EMBL" id="LBRB01000015">
    <property type="protein sequence ID" value="KKP88384.1"/>
    <property type="molecule type" value="Genomic_DNA"/>
</dbReference>
<evidence type="ECO:0000256" key="4">
    <source>
        <dbReference type="ARBA" id="ARBA00035256"/>
    </source>
</evidence>
<organism evidence="6 7">
    <name type="scientific">Berkelbacteria bacterium GW2011_GWA2_35_9</name>
    <dbReference type="NCBI Taxonomy" id="1618333"/>
    <lineage>
        <taxon>Bacteria</taxon>
        <taxon>Candidatus Berkelbacteria</taxon>
    </lineage>
</organism>
<dbReference type="GO" id="GO:0003735">
    <property type="term" value="F:structural constituent of ribosome"/>
    <property type="evidence" value="ECO:0007669"/>
    <property type="project" value="InterPro"/>
</dbReference>
<keyword evidence="2 5" id="KW-0689">Ribosomal protein</keyword>
<dbReference type="STRING" id="1618333.UR93_C0015G0014"/>
<keyword evidence="3 5" id="KW-0687">Ribonucleoprotein</keyword>
<evidence type="ECO:0000256" key="3">
    <source>
        <dbReference type="ARBA" id="ARBA00023274"/>
    </source>
</evidence>
<dbReference type="NCBIfam" id="TIGR01011">
    <property type="entry name" value="rpsB_bact"/>
    <property type="match status" value="1"/>
</dbReference>
<gene>
    <name evidence="5" type="primary">rpsB</name>
    <name evidence="6" type="ORF">UR93_C0015G0014</name>
</gene>
<dbReference type="PANTHER" id="PTHR12534:SF0">
    <property type="entry name" value="SMALL RIBOSOMAL SUBUNIT PROTEIN US2M"/>
    <property type="match status" value="1"/>
</dbReference>
<dbReference type="Gene3D" id="1.10.287.610">
    <property type="entry name" value="Helix hairpin bin"/>
    <property type="match status" value="1"/>
</dbReference>
<evidence type="ECO:0000313" key="7">
    <source>
        <dbReference type="Proteomes" id="UP000034316"/>
    </source>
</evidence>